<feature type="region of interest" description="Disordered" evidence="5">
    <location>
        <begin position="76"/>
        <end position="99"/>
    </location>
</feature>
<dbReference type="PANTHER" id="PTHR45620:SF22">
    <property type="entry name" value="VASOACTIVE INTESTINAL POLYPEPTIDE RECEPTOR 2"/>
    <property type="match status" value="1"/>
</dbReference>
<dbReference type="InterPro" id="IPR017981">
    <property type="entry name" value="GPCR_2-like_7TM"/>
</dbReference>
<feature type="domain" description="G-protein coupled receptors family 2 profile 2" evidence="6">
    <location>
        <begin position="119"/>
        <end position="196"/>
    </location>
</feature>
<dbReference type="Pfam" id="PF00002">
    <property type="entry name" value="7tm_2"/>
    <property type="match status" value="1"/>
</dbReference>
<dbReference type="PRINTS" id="PR00249">
    <property type="entry name" value="GPCRSECRETIN"/>
</dbReference>
<evidence type="ECO:0000256" key="2">
    <source>
        <dbReference type="ARBA" id="ARBA00022692"/>
    </source>
</evidence>
<dbReference type="InterPro" id="IPR017983">
    <property type="entry name" value="GPCR_2_secretin-like_CS"/>
</dbReference>
<evidence type="ECO:0000313" key="8">
    <source>
        <dbReference type="Proteomes" id="UP001266305"/>
    </source>
</evidence>
<dbReference type="Proteomes" id="UP001266305">
    <property type="component" value="Unassembled WGS sequence"/>
</dbReference>
<evidence type="ECO:0000259" key="6">
    <source>
        <dbReference type="PROSITE" id="PS50261"/>
    </source>
</evidence>
<gene>
    <name evidence="7" type="ORF">P7K49_033745</name>
</gene>
<organism evidence="7 8">
    <name type="scientific">Saguinus oedipus</name>
    <name type="common">Cotton-top tamarin</name>
    <name type="synonym">Oedipomidas oedipus</name>
    <dbReference type="NCBI Taxonomy" id="9490"/>
    <lineage>
        <taxon>Eukaryota</taxon>
        <taxon>Metazoa</taxon>
        <taxon>Chordata</taxon>
        <taxon>Craniata</taxon>
        <taxon>Vertebrata</taxon>
        <taxon>Euteleostomi</taxon>
        <taxon>Mammalia</taxon>
        <taxon>Eutheria</taxon>
        <taxon>Euarchontoglires</taxon>
        <taxon>Primates</taxon>
        <taxon>Haplorrhini</taxon>
        <taxon>Platyrrhini</taxon>
        <taxon>Cebidae</taxon>
        <taxon>Callitrichinae</taxon>
        <taxon>Saguinus</taxon>
    </lineage>
</organism>
<sequence>MLGPAPGPSLNVPDELLLLSPLAHPELVGDDVAGMDTALGTGLDDILREVLPVLPPPGAQAAQAVGVATVAVSSSDDEGRDFQELPQTSSSLLASPSRPGSELQQTLAQLRPTDTEGSIIRILLQKLMSPDVSGNDQSQYKRLYWPTLLLIPLFGVHYMVFAVCPISISSKYQILSEPFLRSFQGLVVAVLYCFLNSEVQCELKRKW</sequence>
<evidence type="ECO:0000256" key="1">
    <source>
        <dbReference type="ARBA" id="ARBA00004141"/>
    </source>
</evidence>
<name>A0ABQ9TSS1_SAGOE</name>
<evidence type="ECO:0000256" key="4">
    <source>
        <dbReference type="ARBA" id="ARBA00023136"/>
    </source>
</evidence>
<reference evidence="7 8" key="1">
    <citation type="submission" date="2023-05" db="EMBL/GenBank/DDBJ databases">
        <title>B98-5 Cell Line De Novo Hybrid Assembly: An Optical Mapping Approach.</title>
        <authorList>
            <person name="Kananen K."/>
            <person name="Auerbach J.A."/>
            <person name="Kautto E."/>
            <person name="Blachly J.S."/>
        </authorList>
    </citation>
    <scope>NUCLEOTIDE SEQUENCE [LARGE SCALE GENOMIC DNA]</scope>
    <source>
        <strain evidence="7">B95-8</strain>
        <tissue evidence="7">Cell line</tissue>
    </source>
</reference>
<dbReference type="InterPro" id="IPR050332">
    <property type="entry name" value="GPCR_2"/>
</dbReference>
<keyword evidence="2" id="KW-0812">Transmembrane</keyword>
<keyword evidence="3" id="KW-1133">Transmembrane helix</keyword>
<dbReference type="PROSITE" id="PS00650">
    <property type="entry name" value="G_PROTEIN_RECEP_F2_2"/>
    <property type="match status" value="1"/>
</dbReference>
<accession>A0ABQ9TSS1</accession>
<dbReference type="EMBL" id="JASSZA010000019">
    <property type="protein sequence ID" value="KAK2087838.1"/>
    <property type="molecule type" value="Genomic_DNA"/>
</dbReference>
<keyword evidence="8" id="KW-1185">Reference proteome</keyword>
<evidence type="ECO:0000313" key="7">
    <source>
        <dbReference type="EMBL" id="KAK2087838.1"/>
    </source>
</evidence>
<comment type="caution">
    <text evidence="7">The sequence shown here is derived from an EMBL/GenBank/DDBJ whole genome shotgun (WGS) entry which is preliminary data.</text>
</comment>
<proteinExistence type="predicted"/>
<dbReference type="InterPro" id="IPR000832">
    <property type="entry name" value="GPCR_2_secretin-like"/>
</dbReference>
<comment type="subcellular location">
    <subcellularLocation>
        <location evidence="1">Membrane</location>
        <topology evidence="1">Multi-pass membrane protein</topology>
    </subcellularLocation>
</comment>
<evidence type="ECO:0000256" key="3">
    <source>
        <dbReference type="ARBA" id="ARBA00022989"/>
    </source>
</evidence>
<dbReference type="PANTHER" id="PTHR45620">
    <property type="entry name" value="PDF RECEPTOR-LIKE PROTEIN-RELATED"/>
    <property type="match status" value="1"/>
</dbReference>
<keyword evidence="4" id="KW-0472">Membrane</keyword>
<dbReference type="PROSITE" id="PS50261">
    <property type="entry name" value="G_PROTEIN_RECEP_F2_4"/>
    <property type="match status" value="1"/>
</dbReference>
<dbReference type="Gene3D" id="1.20.1070.10">
    <property type="entry name" value="Rhodopsin 7-helix transmembrane proteins"/>
    <property type="match status" value="1"/>
</dbReference>
<protein>
    <recommendedName>
        <fullName evidence="6">G-protein coupled receptors family 2 profile 2 domain-containing protein</fullName>
    </recommendedName>
</protein>
<feature type="compositionally biased region" description="Polar residues" evidence="5">
    <location>
        <begin position="85"/>
        <end position="94"/>
    </location>
</feature>
<evidence type="ECO:0000256" key="5">
    <source>
        <dbReference type="SAM" id="MobiDB-lite"/>
    </source>
</evidence>